<organism evidence="3 4">
    <name type="scientific">Paraclostridium sordellii</name>
    <name type="common">Clostridium sordellii</name>
    <dbReference type="NCBI Taxonomy" id="1505"/>
    <lineage>
        <taxon>Bacteria</taxon>
        <taxon>Bacillati</taxon>
        <taxon>Bacillota</taxon>
        <taxon>Clostridia</taxon>
        <taxon>Peptostreptococcales</taxon>
        <taxon>Peptostreptococcaceae</taxon>
        <taxon>Paraclostridium</taxon>
    </lineage>
</organism>
<proteinExistence type="predicted"/>
<dbReference type="Proteomes" id="UP000049685">
    <property type="component" value="Unassembled WGS sequence"/>
</dbReference>
<reference evidence="4" key="1">
    <citation type="submission" date="2015-01" db="EMBL/GenBank/DDBJ databases">
        <authorList>
            <person name="Aslett A.Martin."/>
            <person name="De Silva Nishadi"/>
        </authorList>
    </citation>
    <scope>NUCLEOTIDE SEQUENCE [LARGE SCALE GENOMIC DNA]</scope>
    <source>
        <strain evidence="4">UMC4404</strain>
    </source>
</reference>
<dbReference type="RefSeq" id="WP_057559361.1">
    <property type="nucleotide sequence ID" value="NZ_CDNY01000028.1"/>
</dbReference>
<keyword evidence="3" id="KW-0067">ATP-binding</keyword>
<keyword evidence="3" id="KW-0378">Hydrolase</keyword>
<sequence length="594" mass="68196">MGVLRNRKPLMFSEERQISKKTIEPLLNRQKEQNLKDIAFNEYVYNHIKDDLAKKDVKEDFVTEETEKVNDNLRISNKEKKILFKGQKARMLTLKSIEKDVDTNKIVFIMETIYKDQIIELKMDRESCFKKNELIKLSGKGADIDESNAKYHIQSLKYQEENIEIVNTYTNIGYFKKGGKEIIRLNTGISTNSIYSGNLDLKEKGNIEEYLKDLKQFIEPYTNISIAFLIGCTSILVSRLSNSSEEISTLLAHFAGDSSKGKSTATMLAISVWGNPSLNSNGLYNSWNSTENAILTSLCGNNGIACAFDELSSSNIENFTKLIYNMVAGKDKLRVTKNINLIDSGSWITTIISNGESSILNKSNKNTGLKIRVLEFNNTVWTNDAKHADDIKKLSKNNYGVFGYEFSKAVLSYPIEELKSLFESEKKKFKKLLKTKCCVDDKVDRTSSKYALITLAGEIIKNTFLNELKLEEIRDYLAEIEKENIHERGLENSAEYWLRQMIEENSLKFRTNENRYKNDSYWGTIKNLDNNKIEVSILKNKFEEIMKKGGFEDSNIIVKKWKDTGILNHEQGRLTRKRKINSITSTVYVVIIDR</sequence>
<dbReference type="GO" id="GO:0004386">
    <property type="term" value="F:helicase activity"/>
    <property type="evidence" value="ECO:0007669"/>
    <property type="project" value="UniProtKB-KW"/>
</dbReference>
<dbReference type="InterPro" id="IPR040538">
    <property type="entry name" value="Cch_HTH"/>
</dbReference>
<keyword evidence="3" id="KW-0547">Nucleotide-binding</keyword>
<dbReference type="AlphaFoldDB" id="A0A9P1PBV6"/>
<accession>A0A9P1PBV6</accession>
<feature type="domain" description="Cch helix turn helix" evidence="2">
    <location>
        <begin position="498"/>
        <end position="593"/>
    </location>
</feature>
<dbReference type="EMBL" id="CDNY01000028">
    <property type="protein sequence ID" value="CEO35921.1"/>
    <property type="molecule type" value="Genomic_DNA"/>
</dbReference>
<dbReference type="Pfam" id="PF06048">
    <property type="entry name" value="DUF927"/>
    <property type="match status" value="1"/>
</dbReference>
<feature type="domain" description="DUF927" evidence="1">
    <location>
        <begin position="92"/>
        <end position="337"/>
    </location>
</feature>
<name>A0A9P1PBV6_PARSO</name>
<protein>
    <submittedName>
        <fullName evidence="3">Superfamily II helicase</fullName>
    </submittedName>
</protein>
<evidence type="ECO:0000313" key="3">
    <source>
        <dbReference type="EMBL" id="CEO35921.1"/>
    </source>
</evidence>
<keyword evidence="3" id="KW-0347">Helicase</keyword>
<dbReference type="Pfam" id="PF18662">
    <property type="entry name" value="HTH_56"/>
    <property type="match status" value="1"/>
</dbReference>
<evidence type="ECO:0000259" key="1">
    <source>
        <dbReference type="Pfam" id="PF06048"/>
    </source>
</evidence>
<gene>
    <name evidence="3" type="ORF">UMC4404_28991</name>
</gene>
<comment type="caution">
    <text evidence="3">The sequence shown here is derived from an EMBL/GenBank/DDBJ whole genome shotgun (WGS) entry which is preliminary data.</text>
</comment>
<evidence type="ECO:0000313" key="4">
    <source>
        <dbReference type="Proteomes" id="UP000049685"/>
    </source>
</evidence>
<dbReference type="InterPro" id="IPR009270">
    <property type="entry name" value="DUF927"/>
</dbReference>
<evidence type="ECO:0000259" key="2">
    <source>
        <dbReference type="Pfam" id="PF18662"/>
    </source>
</evidence>